<protein>
    <submittedName>
        <fullName evidence="2">Uncharacterized protein</fullName>
    </submittedName>
</protein>
<evidence type="ECO:0000256" key="1">
    <source>
        <dbReference type="SAM" id="SignalP"/>
    </source>
</evidence>
<accession>A0AA38P2I7</accession>
<gene>
    <name evidence="2" type="ORF">F5878DRAFT_629024</name>
</gene>
<proteinExistence type="predicted"/>
<dbReference type="AlphaFoldDB" id="A0AA38P2I7"/>
<keyword evidence="1" id="KW-0732">Signal</keyword>
<evidence type="ECO:0000313" key="2">
    <source>
        <dbReference type="EMBL" id="KAJ3835031.1"/>
    </source>
</evidence>
<sequence length="241" mass="26974">MRLSTAYLTTVLVLVGLLSTVTSMPLVASNPLLSGEPTSLVSTLVERDTPSKSELTSPVSAPVEGKLHSNYALPLPLSTQKVLQGVKAFIEKYPNARMTIGFYSKDITHHPHNDPTMINKAQELVSAWFEQELGPEFATQKLTFNQFFTYPYSQLEEPVQFYAFFVEHEMRTFYIGGVSPTKEGGHVLGIMRTYDFSGSKVTLDRLTAIHSLETQEESQIQRSDMDKLRSWISKGSVPVKH</sequence>
<comment type="caution">
    <text evidence="2">The sequence shown here is derived from an EMBL/GenBank/DDBJ whole genome shotgun (WGS) entry which is preliminary data.</text>
</comment>
<name>A0AA38P2I7_9AGAR</name>
<dbReference type="Proteomes" id="UP001163846">
    <property type="component" value="Unassembled WGS sequence"/>
</dbReference>
<dbReference type="EMBL" id="MU806455">
    <property type="protein sequence ID" value="KAJ3835031.1"/>
    <property type="molecule type" value="Genomic_DNA"/>
</dbReference>
<organism evidence="2 3">
    <name type="scientific">Lentinula raphanica</name>
    <dbReference type="NCBI Taxonomy" id="153919"/>
    <lineage>
        <taxon>Eukaryota</taxon>
        <taxon>Fungi</taxon>
        <taxon>Dikarya</taxon>
        <taxon>Basidiomycota</taxon>
        <taxon>Agaricomycotina</taxon>
        <taxon>Agaricomycetes</taxon>
        <taxon>Agaricomycetidae</taxon>
        <taxon>Agaricales</taxon>
        <taxon>Marasmiineae</taxon>
        <taxon>Omphalotaceae</taxon>
        <taxon>Lentinula</taxon>
    </lineage>
</organism>
<keyword evidence="3" id="KW-1185">Reference proteome</keyword>
<feature type="chain" id="PRO_5041448839" evidence="1">
    <location>
        <begin position="24"/>
        <end position="241"/>
    </location>
</feature>
<feature type="signal peptide" evidence="1">
    <location>
        <begin position="1"/>
        <end position="23"/>
    </location>
</feature>
<reference evidence="2" key="1">
    <citation type="submission" date="2022-08" db="EMBL/GenBank/DDBJ databases">
        <authorList>
            <consortium name="DOE Joint Genome Institute"/>
            <person name="Min B."/>
            <person name="Riley R."/>
            <person name="Sierra-Patev S."/>
            <person name="Naranjo-Ortiz M."/>
            <person name="Looney B."/>
            <person name="Konkel Z."/>
            <person name="Slot J.C."/>
            <person name="Sakamoto Y."/>
            <person name="Steenwyk J.L."/>
            <person name="Rokas A."/>
            <person name="Carro J."/>
            <person name="Camarero S."/>
            <person name="Ferreira P."/>
            <person name="Molpeceres G."/>
            <person name="Ruiz-Duenas F.J."/>
            <person name="Serrano A."/>
            <person name="Henrissat B."/>
            <person name="Drula E."/>
            <person name="Hughes K.W."/>
            <person name="Mata J.L."/>
            <person name="Ishikawa N.K."/>
            <person name="Vargas-Isla R."/>
            <person name="Ushijima S."/>
            <person name="Smith C.A."/>
            <person name="Ahrendt S."/>
            <person name="Andreopoulos W."/>
            <person name="He G."/>
            <person name="Labutti K."/>
            <person name="Lipzen A."/>
            <person name="Ng V."/>
            <person name="Sandor L."/>
            <person name="Barry K."/>
            <person name="Martinez A.T."/>
            <person name="Xiao Y."/>
            <person name="Gibbons J.G."/>
            <person name="Terashima K."/>
            <person name="Hibbett D.S."/>
            <person name="Grigoriev I.V."/>
        </authorList>
    </citation>
    <scope>NUCLEOTIDE SEQUENCE</scope>
    <source>
        <strain evidence="2">TFB9207</strain>
    </source>
</reference>
<evidence type="ECO:0000313" key="3">
    <source>
        <dbReference type="Proteomes" id="UP001163846"/>
    </source>
</evidence>